<dbReference type="AlphaFoldDB" id="A0A6J5ZQ62"/>
<accession>A0A6J5ZQ62</accession>
<dbReference type="GO" id="GO:0006412">
    <property type="term" value="P:translation"/>
    <property type="evidence" value="ECO:0007669"/>
    <property type="project" value="InterPro"/>
</dbReference>
<dbReference type="InterPro" id="IPR036164">
    <property type="entry name" value="bL21-like_sf"/>
</dbReference>
<dbReference type="GO" id="GO:0005840">
    <property type="term" value="C:ribosome"/>
    <property type="evidence" value="ECO:0007669"/>
    <property type="project" value="UniProtKB-KW"/>
</dbReference>
<comment type="similarity">
    <text evidence="1">Belongs to the bacterial ribosomal protein bL21 family.</text>
</comment>
<dbReference type="HAMAP" id="MF_01363">
    <property type="entry name" value="Ribosomal_bL21"/>
    <property type="match status" value="1"/>
</dbReference>
<dbReference type="InterPro" id="IPR001787">
    <property type="entry name" value="Ribosomal_bL21"/>
</dbReference>
<keyword evidence="2" id="KW-0689">Ribosomal protein</keyword>
<dbReference type="GO" id="GO:1990904">
    <property type="term" value="C:ribonucleoprotein complex"/>
    <property type="evidence" value="ECO:0007669"/>
    <property type="project" value="UniProtKB-KW"/>
</dbReference>
<protein>
    <submittedName>
        <fullName evidence="5">Unannotated protein</fullName>
    </submittedName>
</protein>
<evidence type="ECO:0000256" key="4">
    <source>
        <dbReference type="SAM" id="MobiDB-lite"/>
    </source>
</evidence>
<dbReference type="PANTHER" id="PTHR21349:SF0">
    <property type="entry name" value="LARGE RIBOSOMAL SUBUNIT PROTEIN BL21M"/>
    <property type="match status" value="1"/>
</dbReference>
<reference evidence="5" key="1">
    <citation type="submission" date="2020-05" db="EMBL/GenBank/DDBJ databases">
        <authorList>
            <person name="Chiriac C."/>
            <person name="Salcher M."/>
            <person name="Ghai R."/>
            <person name="Kavagutti S V."/>
        </authorList>
    </citation>
    <scope>NUCLEOTIDE SEQUENCE</scope>
</reference>
<evidence type="ECO:0000256" key="1">
    <source>
        <dbReference type="ARBA" id="ARBA00008563"/>
    </source>
</evidence>
<dbReference type="SUPFAM" id="SSF141091">
    <property type="entry name" value="L21p-like"/>
    <property type="match status" value="1"/>
</dbReference>
<dbReference type="Pfam" id="PF00829">
    <property type="entry name" value="Ribosomal_L21p"/>
    <property type="match status" value="1"/>
</dbReference>
<gene>
    <name evidence="5" type="ORF">UFOPK3522_00780</name>
</gene>
<keyword evidence="3" id="KW-0687">Ribonucleoprotein</keyword>
<dbReference type="NCBIfam" id="TIGR00061">
    <property type="entry name" value="L21"/>
    <property type="match status" value="1"/>
</dbReference>
<dbReference type="PANTHER" id="PTHR21349">
    <property type="entry name" value="50S RIBOSOMAL PROTEIN L21"/>
    <property type="match status" value="1"/>
</dbReference>
<dbReference type="EMBL" id="CAESAO010000054">
    <property type="protein sequence ID" value="CAB4342987.1"/>
    <property type="molecule type" value="Genomic_DNA"/>
</dbReference>
<dbReference type="InterPro" id="IPR028909">
    <property type="entry name" value="bL21-like"/>
</dbReference>
<dbReference type="GO" id="GO:0003723">
    <property type="term" value="F:RNA binding"/>
    <property type="evidence" value="ECO:0007669"/>
    <property type="project" value="InterPro"/>
</dbReference>
<name>A0A6J5ZQ62_9ZZZZ</name>
<proteinExistence type="inferred from homology"/>
<feature type="region of interest" description="Disordered" evidence="4">
    <location>
        <begin position="102"/>
        <end position="121"/>
    </location>
</feature>
<dbReference type="GO" id="GO:0005737">
    <property type="term" value="C:cytoplasm"/>
    <property type="evidence" value="ECO:0007669"/>
    <property type="project" value="UniProtKB-ARBA"/>
</dbReference>
<evidence type="ECO:0000313" key="5">
    <source>
        <dbReference type="EMBL" id="CAB4342987.1"/>
    </source>
</evidence>
<evidence type="ECO:0000256" key="2">
    <source>
        <dbReference type="ARBA" id="ARBA00022980"/>
    </source>
</evidence>
<evidence type="ECO:0000256" key="3">
    <source>
        <dbReference type="ARBA" id="ARBA00023274"/>
    </source>
</evidence>
<sequence length="121" mass="13440">MYAIVKTGGKQYRVEKGQTLLVERLPEDEGATVDLEPLLYRSDDAVFDPAALSTLSVKAKIVEHLRGEKIRVFKFKPKRGYKRTTGHRQELTRIEVTEIKQAGKTAAATKSAAAKPEAQEA</sequence>
<organism evidence="5">
    <name type="scientific">freshwater metagenome</name>
    <dbReference type="NCBI Taxonomy" id="449393"/>
    <lineage>
        <taxon>unclassified sequences</taxon>
        <taxon>metagenomes</taxon>
        <taxon>ecological metagenomes</taxon>
    </lineage>
</organism>
<dbReference type="GO" id="GO:0003735">
    <property type="term" value="F:structural constituent of ribosome"/>
    <property type="evidence" value="ECO:0007669"/>
    <property type="project" value="InterPro"/>
</dbReference>